<evidence type="ECO:0000256" key="3">
    <source>
        <dbReference type="ARBA" id="ARBA00022737"/>
    </source>
</evidence>
<dbReference type="AlphaFoldDB" id="A0A9W8JT09"/>
<keyword evidence="1" id="KW-0597">Phosphoprotein</keyword>
<dbReference type="EMBL" id="JANKHO010001418">
    <property type="protein sequence ID" value="KAJ3501552.1"/>
    <property type="molecule type" value="Genomic_DNA"/>
</dbReference>
<dbReference type="PROSITE" id="PS00678">
    <property type="entry name" value="WD_REPEATS_1"/>
    <property type="match status" value="2"/>
</dbReference>
<evidence type="ECO:0000313" key="7">
    <source>
        <dbReference type="Proteomes" id="UP001148786"/>
    </source>
</evidence>
<evidence type="ECO:0000256" key="5">
    <source>
        <dbReference type="SAM" id="MobiDB-lite"/>
    </source>
</evidence>
<keyword evidence="2 4" id="KW-0853">WD repeat</keyword>
<organism evidence="6 7">
    <name type="scientific">Agrocybe chaxingu</name>
    <dbReference type="NCBI Taxonomy" id="84603"/>
    <lineage>
        <taxon>Eukaryota</taxon>
        <taxon>Fungi</taxon>
        <taxon>Dikarya</taxon>
        <taxon>Basidiomycota</taxon>
        <taxon>Agaricomycotina</taxon>
        <taxon>Agaricomycetes</taxon>
        <taxon>Agaricomycetidae</taxon>
        <taxon>Agaricales</taxon>
        <taxon>Agaricineae</taxon>
        <taxon>Strophariaceae</taxon>
        <taxon>Agrocybe</taxon>
    </lineage>
</organism>
<dbReference type="Gene3D" id="2.130.10.10">
    <property type="entry name" value="YVTN repeat-like/Quinoprotein amine dehydrogenase"/>
    <property type="match status" value="1"/>
</dbReference>
<keyword evidence="7" id="KW-1185">Reference proteome</keyword>
<reference evidence="6" key="1">
    <citation type="submission" date="2022-07" db="EMBL/GenBank/DDBJ databases">
        <title>Genome Sequence of Agrocybe chaxingu.</title>
        <authorList>
            <person name="Buettner E."/>
        </authorList>
    </citation>
    <scope>NUCLEOTIDE SEQUENCE</scope>
    <source>
        <strain evidence="6">MP-N11</strain>
    </source>
</reference>
<evidence type="ECO:0000256" key="1">
    <source>
        <dbReference type="ARBA" id="ARBA00022553"/>
    </source>
</evidence>
<accession>A0A9W8JT09</accession>
<evidence type="ECO:0000256" key="2">
    <source>
        <dbReference type="ARBA" id="ARBA00022574"/>
    </source>
</evidence>
<dbReference type="SMART" id="SM00320">
    <property type="entry name" value="WD40"/>
    <property type="match status" value="4"/>
</dbReference>
<dbReference type="PROSITE" id="PS50082">
    <property type="entry name" value="WD_REPEATS_2"/>
    <property type="match status" value="3"/>
</dbReference>
<feature type="region of interest" description="Disordered" evidence="5">
    <location>
        <begin position="53"/>
        <end position="104"/>
    </location>
</feature>
<dbReference type="PROSITE" id="PS50294">
    <property type="entry name" value="WD_REPEATS_REGION"/>
    <property type="match status" value="2"/>
</dbReference>
<dbReference type="GO" id="GO:0005634">
    <property type="term" value="C:nucleus"/>
    <property type="evidence" value="ECO:0007669"/>
    <property type="project" value="TreeGrafter"/>
</dbReference>
<dbReference type="InterPro" id="IPR001680">
    <property type="entry name" value="WD40_rpt"/>
</dbReference>
<dbReference type="InterPro" id="IPR015943">
    <property type="entry name" value="WD40/YVTN_repeat-like_dom_sf"/>
</dbReference>
<feature type="compositionally biased region" description="Acidic residues" evidence="5">
    <location>
        <begin position="519"/>
        <end position="531"/>
    </location>
</feature>
<gene>
    <name evidence="6" type="ORF">NLJ89_g9286</name>
</gene>
<dbReference type="PANTHER" id="PTHR14091:SF0">
    <property type="entry name" value="PERIODIC TRYPTOPHAN PROTEIN 1 HOMOLOG"/>
    <property type="match status" value="1"/>
</dbReference>
<evidence type="ECO:0000313" key="6">
    <source>
        <dbReference type="EMBL" id="KAJ3501552.1"/>
    </source>
</evidence>
<dbReference type="InterPro" id="IPR020472">
    <property type="entry name" value="WD40_PAC1"/>
</dbReference>
<comment type="caution">
    <text evidence="6">The sequence shown here is derived from an EMBL/GenBank/DDBJ whole genome shotgun (WGS) entry which is preliminary data.</text>
</comment>
<protein>
    <submittedName>
        <fullName evidence="6">Uncharacterized protein</fullName>
    </submittedName>
</protein>
<dbReference type="Proteomes" id="UP001148786">
    <property type="component" value="Unassembled WGS sequence"/>
</dbReference>
<sequence>MSNLISAVAWVRRGVSAQHPAKYVLDDQELERVSALARIELEDARDELQRAHLAAQSMGKGAEGEEADDNNVDDADDEANWVDEDDEPMDVDSGAIPKPKTDDLSEYKLDDYDDDAPATGGGPFTNIKGLTYYKNNEEDPYITLKDEDEDEREELEILPTDNLLVVAKTEDEISQLEVYVYDESQENLYAHHDLMLPNFPLCLEWLDFPPASTSSHHPPPPIPIQLSAQLQMASGTTSQKEEKKKAKHRQVETAYHVDAVLGLSWNKKQRNLLASASADRTVKLWDLSRDPTMNGTEGQSGGAIRSFDVHKDKVQAVQWNTQEPTVLLTGSYDRTVRTFDSRAPTTGVGAIVGSDVEALRWDPWESYGFYVSLENGLVLNFDVRALPSNLDQPSPSRFTLQAHDGAVSSIDVNPHLKGCIVTGGSDKLVKVWNITDEENGKRSVSLVTSRDLGVGKVFSTAFSPDDPLTIAAAGSKAKLQIWDVGANFGVRKAFGAKLREAGRTLKEEAREGGGVIGVVDDDEDSEGDDDD</sequence>
<dbReference type="Pfam" id="PF00400">
    <property type="entry name" value="WD40"/>
    <property type="match status" value="3"/>
</dbReference>
<dbReference type="GO" id="GO:0006364">
    <property type="term" value="P:rRNA processing"/>
    <property type="evidence" value="ECO:0007669"/>
    <property type="project" value="InterPro"/>
</dbReference>
<keyword evidence="3" id="KW-0677">Repeat</keyword>
<name>A0A9W8JT09_9AGAR</name>
<dbReference type="InterPro" id="IPR019775">
    <property type="entry name" value="WD40_repeat_CS"/>
</dbReference>
<feature type="region of interest" description="Disordered" evidence="5">
    <location>
        <begin position="512"/>
        <end position="531"/>
    </location>
</feature>
<dbReference type="InterPro" id="IPR036322">
    <property type="entry name" value="WD40_repeat_dom_sf"/>
</dbReference>
<dbReference type="OrthoDB" id="270624at2759"/>
<dbReference type="PRINTS" id="PR00320">
    <property type="entry name" value="GPROTEINBRPT"/>
</dbReference>
<feature type="repeat" description="WD" evidence="4">
    <location>
        <begin position="253"/>
        <end position="295"/>
    </location>
</feature>
<proteinExistence type="predicted"/>
<feature type="repeat" description="WD" evidence="4">
    <location>
        <begin position="400"/>
        <end position="442"/>
    </location>
</feature>
<dbReference type="SUPFAM" id="SSF50978">
    <property type="entry name" value="WD40 repeat-like"/>
    <property type="match status" value="1"/>
</dbReference>
<dbReference type="InterPro" id="IPR044285">
    <property type="entry name" value="PWP1"/>
</dbReference>
<evidence type="ECO:0000256" key="4">
    <source>
        <dbReference type="PROSITE-ProRule" id="PRU00221"/>
    </source>
</evidence>
<feature type="repeat" description="WD" evidence="4">
    <location>
        <begin position="307"/>
        <end position="340"/>
    </location>
</feature>
<dbReference type="PANTHER" id="PTHR14091">
    <property type="entry name" value="PERIODIC TRYPTOPHAN PROTEIN 1"/>
    <property type="match status" value="1"/>
</dbReference>
<feature type="compositionally biased region" description="Acidic residues" evidence="5">
    <location>
        <begin position="64"/>
        <end position="90"/>
    </location>
</feature>